<reference evidence="3 4" key="1">
    <citation type="journal article" date="2023" name="Plants (Basel)">
        <title>Bridging the Gap: Combining Genomics and Transcriptomics Approaches to Understand Stylosanthes scabra, an Orphan Legume from the Brazilian Caatinga.</title>
        <authorList>
            <person name="Ferreira-Neto J.R.C."/>
            <person name="da Silva M.D."/>
            <person name="Binneck E."/>
            <person name="de Melo N.F."/>
            <person name="da Silva R.H."/>
            <person name="de Melo A.L.T.M."/>
            <person name="Pandolfi V."/>
            <person name="Bustamante F.O."/>
            <person name="Brasileiro-Vidal A.C."/>
            <person name="Benko-Iseppon A.M."/>
        </authorList>
    </citation>
    <scope>NUCLEOTIDE SEQUENCE [LARGE SCALE GENOMIC DNA]</scope>
    <source>
        <tissue evidence="3">Leaves</tissue>
    </source>
</reference>
<dbReference type="Pfam" id="PF03108">
    <property type="entry name" value="DBD_Tnp_Mut"/>
    <property type="match status" value="1"/>
</dbReference>
<feature type="domain" description="Transposase MuDR plant" evidence="2">
    <location>
        <begin position="104"/>
        <end position="142"/>
    </location>
</feature>
<comment type="caution">
    <text evidence="3">The sequence shown here is derived from an EMBL/GenBank/DDBJ whole genome shotgun (WGS) entry which is preliminary data.</text>
</comment>
<name>A0ABU6QW31_9FABA</name>
<gene>
    <name evidence="3" type="ORF">PIB30_088433</name>
</gene>
<feature type="non-terminal residue" evidence="3">
    <location>
        <position position="1"/>
    </location>
</feature>
<protein>
    <recommendedName>
        <fullName evidence="2">Transposase MuDR plant domain-containing protein</fullName>
    </recommendedName>
</protein>
<feature type="compositionally biased region" description="Polar residues" evidence="1">
    <location>
        <begin position="1"/>
        <end position="13"/>
    </location>
</feature>
<dbReference type="Proteomes" id="UP001341840">
    <property type="component" value="Unassembled WGS sequence"/>
</dbReference>
<evidence type="ECO:0000256" key="1">
    <source>
        <dbReference type="SAM" id="MobiDB-lite"/>
    </source>
</evidence>
<organism evidence="3 4">
    <name type="scientific">Stylosanthes scabra</name>
    <dbReference type="NCBI Taxonomy" id="79078"/>
    <lineage>
        <taxon>Eukaryota</taxon>
        <taxon>Viridiplantae</taxon>
        <taxon>Streptophyta</taxon>
        <taxon>Embryophyta</taxon>
        <taxon>Tracheophyta</taxon>
        <taxon>Spermatophyta</taxon>
        <taxon>Magnoliopsida</taxon>
        <taxon>eudicotyledons</taxon>
        <taxon>Gunneridae</taxon>
        <taxon>Pentapetalae</taxon>
        <taxon>rosids</taxon>
        <taxon>fabids</taxon>
        <taxon>Fabales</taxon>
        <taxon>Fabaceae</taxon>
        <taxon>Papilionoideae</taxon>
        <taxon>50 kb inversion clade</taxon>
        <taxon>dalbergioids sensu lato</taxon>
        <taxon>Dalbergieae</taxon>
        <taxon>Pterocarpus clade</taxon>
        <taxon>Stylosanthes</taxon>
    </lineage>
</organism>
<evidence type="ECO:0000313" key="3">
    <source>
        <dbReference type="EMBL" id="MED6115234.1"/>
    </source>
</evidence>
<sequence length="156" mass="17946">KMSTNVDDISSVNKYGANEPPFEQLVTDSDEEYDVNKDLYAESYLDDEEWDENDYTSEEESDVEVKDKGECFASDSEKEKFKNVLGKRFDNEDNDKISLEKFMMFVDIKEFRSALTDYTIQENFDIIRVKNEKARVTAICASGGSMLLLPQTVLVL</sequence>
<dbReference type="EMBL" id="JASCZI010001604">
    <property type="protein sequence ID" value="MED6115234.1"/>
    <property type="molecule type" value="Genomic_DNA"/>
</dbReference>
<accession>A0ABU6QW31</accession>
<proteinExistence type="predicted"/>
<keyword evidence="4" id="KW-1185">Reference proteome</keyword>
<feature type="region of interest" description="Disordered" evidence="1">
    <location>
        <begin position="1"/>
        <end position="23"/>
    </location>
</feature>
<dbReference type="InterPro" id="IPR004332">
    <property type="entry name" value="Transposase_MuDR"/>
</dbReference>
<evidence type="ECO:0000313" key="4">
    <source>
        <dbReference type="Proteomes" id="UP001341840"/>
    </source>
</evidence>
<evidence type="ECO:0000259" key="2">
    <source>
        <dbReference type="Pfam" id="PF03108"/>
    </source>
</evidence>